<evidence type="ECO:0000256" key="8">
    <source>
        <dbReference type="ARBA" id="ARBA00023237"/>
    </source>
</evidence>
<keyword evidence="4" id="KW-0812">Transmembrane</keyword>
<organism evidence="11 12">
    <name type="scientific">Chryseotalea sanaruensis</name>
    <dbReference type="NCBI Taxonomy" id="2482724"/>
    <lineage>
        <taxon>Bacteria</taxon>
        <taxon>Pseudomonadati</taxon>
        <taxon>Bacteroidota</taxon>
        <taxon>Cytophagia</taxon>
        <taxon>Cytophagales</taxon>
        <taxon>Chryseotaleaceae</taxon>
        <taxon>Chryseotalea</taxon>
    </lineage>
</organism>
<keyword evidence="7" id="KW-0472">Membrane</keyword>
<evidence type="ECO:0000256" key="1">
    <source>
        <dbReference type="ARBA" id="ARBA00004571"/>
    </source>
</evidence>
<evidence type="ECO:0000256" key="5">
    <source>
        <dbReference type="ARBA" id="ARBA00022729"/>
    </source>
</evidence>
<keyword evidence="3" id="KW-1134">Transmembrane beta strand</keyword>
<name>A0A401U8J6_9BACT</name>
<dbReference type="PROSITE" id="PS01156">
    <property type="entry name" value="TONB_DEPENDENT_REC_2"/>
    <property type="match status" value="1"/>
</dbReference>
<feature type="domain" description="TonB-dependent receptor plug" evidence="10">
    <location>
        <begin position="122"/>
        <end position="220"/>
    </location>
</feature>
<accession>A0A401U8J6</accession>
<dbReference type="AlphaFoldDB" id="A0A401U8J6"/>
<evidence type="ECO:0000256" key="4">
    <source>
        <dbReference type="ARBA" id="ARBA00022692"/>
    </source>
</evidence>
<dbReference type="Pfam" id="PF13715">
    <property type="entry name" value="CarbopepD_reg_2"/>
    <property type="match status" value="1"/>
</dbReference>
<dbReference type="PANTHER" id="PTHR30069">
    <property type="entry name" value="TONB-DEPENDENT OUTER MEMBRANE RECEPTOR"/>
    <property type="match status" value="1"/>
</dbReference>
<evidence type="ECO:0000313" key="12">
    <source>
        <dbReference type="Proteomes" id="UP000288227"/>
    </source>
</evidence>
<dbReference type="InterPro" id="IPR008969">
    <property type="entry name" value="CarboxyPept-like_regulatory"/>
</dbReference>
<reference evidence="11 12" key="1">
    <citation type="submission" date="2018-11" db="EMBL/GenBank/DDBJ databases">
        <title>Chryseotalea sanarue gen. nov., sp., nov., a member of the family Cytophagaceae, isolated from a brackish lake in Hamamatsu Japan.</title>
        <authorList>
            <person name="Maejima Y."/>
            <person name="Iino T."/>
            <person name="Muraguchi Y."/>
            <person name="Fukuda K."/>
            <person name="Ohkuma M."/>
            <person name="Moriuchi R."/>
            <person name="Dohra H."/>
            <person name="Kimbara K."/>
            <person name="Shintani M."/>
        </authorList>
    </citation>
    <scope>NUCLEOTIDE SEQUENCE [LARGE SCALE GENOMIC DNA]</scope>
    <source>
        <strain evidence="11 12">Ys</strain>
    </source>
</reference>
<keyword evidence="12" id="KW-1185">Reference proteome</keyword>
<keyword evidence="8" id="KW-0998">Cell outer membrane</keyword>
<evidence type="ECO:0000256" key="7">
    <source>
        <dbReference type="ARBA" id="ARBA00023136"/>
    </source>
</evidence>
<dbReference type="Proteomes" id="UP000288227">
    <property type="component" value="Unassembled WGS sequence"/>
</dbReference>
<gene>
    <name evidence="11" type="ORF">SanaruYs_14300</name>
</gene>
<evidence type="ECO:0000256" key="3">
    <source>
        <dbReference type="ARBA" id="ARBA00022452"/>
    </source>
</evidence>
<evidence type="ECO:0000313" key="11">
    <source>
        <dbReference type="EMBL" id="GCC51210.1"/>
    </source>
</evidence>
<dbReference type="SUPFAM" id="SSF56935">
    <property type="entry name" value="Porins"/>
    <property type="match status" value="1"/>
</dbReference>
<sequence length="802" mass="89732">MKVPILLFLLLLPAFGSSQQLCTYTLTGRIIDNDSTSLPGATILITELQNGMASDGNGNFSFLNLCEGTYTIEVTFIGYKRKSQKVRLKKSEVILIKLEPDETVLGEVVVQEHYDHISKSQTSVALSGAQLESLRGKSLGAALKNITGVNTIQSGPAIFKPVIHGVHSQRILILNNGIRHEGQQWGAEHAPEIDPFLASNIVVIKDASAIKYGTDALGGVVIVNPSALPVVPGVGGAFHSVWQSNGRSGTAAGIIEGASKKIKGLNWRTHGSIKKSGDYNAPEYQLTNTGFSENNFSAALGYHKNEAAGYEIFYSRFSSELGILRGASVSSIEDLRNAFESPRPQYTDNFSYSIQSPRQQVLHNLLKANAHFHKNHNTLSIQYAFQQNDRKEFDLRRDSLNSLPSLDLTLQTHTLDAEWEQELGDDNFRCIGINAMLQSNGNNFGTKRLPFVPNFSNYSAGLYAIQNFTLKKWDVEAGLRFDYRYYAVAGRDFSNLVYSSNMYFANASATFGATRKIGNAGKYTFGLSSTWRPPHVAELYSIGTHQSAAAIEYGFLIDEVTTRVRPIEEADFQNEKAVKWVNTYRLTTPKTQLELTAYANYIFNYIYLKPEGITRDVRGAYPYFRYRQTDASFIGVDLLVDQEITKSWSALFKTSLLKADDFKNDDYLIYVPSNRAEVLLRYDYKRTGTVNNIFASAGTSFVARQHRAPRVVSVAEILQANEDGIDLFANDKSMFDFIDTPVGYFLVQASMGFSINTGKQKIDFQLQCENLLNERYREYTNRMRYFSDEIGRNISLSLKYSF</sequence>
<dbReference type="InterPro" id="IPR037066">
    <property type="entry name" value="Plug_dom_sf"/>
</dbReference>
<keyword evidence="11" id="KW-0675">Receptor</keyword>
<dbReference type="Gene3D" id="2.60.40.1120">
    <property type="entry name" value="Carboxypeptidase-like, regulatory domain"/>
    <property type="match status" value="1"/>
</dbReference>
<dbReference type="GO" id="GO:0044718">
    <property type="term" value="P:siderophore transmembrane transport"/>
    <property type="evidence" value="ECO:0007669"/>
    <property type="project" value="TreeGrafter"/>
</dbReference>
<evidence type="ECO:0000256" key="2">
    <source>
        <dbReference type="ARBA" id="ARBA00022448"/>
    </source>
</evidence>
<dbReference type="Gene3D" id="2.170.130.10">
    <property type="entry name" value="TonB-dependent receptor, plug domain"/>
    <property type="match status" value="1"/>
</dbReference>
<dbReference type="Gene3D" id="2.40.170.20">
    <property type="entry name" value="TonB-dependent receptor, beta-barrel domain"/>
    <property type="match status" value="1"/>
</dbReference>
<dbReference type="SUPFAM" id="SSF49464">
    <property type="entry name" value="Carboxypeptidase regulatory domain-like"/>
    <property type="match status" value="1"/>
</dbReference>
<evidence type="ECO:0000256" key="6">
    <source>
        <dbReference type="ARBA" id="ARBA00023077"/>
    </source>
</evidence>
<dbReference type="GO" id="GO:0009279">
    <property type="term" value="C:cell outer membrane"/>
    <property type="evidence" value="ECO:0007669"/>
    <property type="project" value="UniProtKB-SubCell"/>
</dbReference>
<dbReference type="PANTHER" id="PTHR30069:SF40">
    <property type="entry name" value="TONB-DEPENDENT RECEPTOR NMB0964-RELATED"/>
    <property type="match status" value="1"/>
</dbReference>
<evidence type="ECO:0000256" key="9">
    <source>
        <dbReference type="SAM" id="SignalP"/>
    </source>
</evidence>
<dbReference type="GO" id="GO:0015344">
    <property type="term" value="F:siderophore uptake transmembrane transporter activity"/>
    <property type="evidence" value="ECO:0007669"/>
    <property type="project" value="TreeGrafter"/>
</dbReference>
<dbReference type="EMBL" id="BHXQ01000002">
    <property type="protein sequence ID" value="GCC51210.1"/>
    <property type="molecule type" value="Genomic_DNA"/>
</dbReference>
<keyword evidence="2" id="KW-0813">Transport</keyword>
<dbReference type="Pfam" id="PF07715">
    <property type="entry name" value="Plug"/>
    <property type="match status" value="1"/>
</dbReference>
<proteinExistence type="predicted"/>
<dbReference type="OrthoDB" id="9795928at2"/>
<dbReference type="InterPro" id="IPR039426">
    <property type="entry name" value="TonB-dep_rcpt-like"/>
</dbReference>
<dbReference type="InterPro" id="IPR010917">
    <property type="entry name" value="TonB_rcpt_CS"/>
</dbReference>
<keyword evidence="5 9" id="KW-0732">Signal</keyword>
<protein>
    <submittedName>
        <fullName evidence="11">TonB-dependent receptor</fullName>
    </submittedName>
</protein>
<feature type="chain" id="PRO_5019560706" evidence="9">
    <location>
        <begin position="20"/>
        <end position="802"/>
    </location>
</feature>
<evidence type="ECO:0000259" key="10">
    <source>
        <dbReference type="Pfam" id="PF07715"/>
    </source>
</evidence>
<comment type="subcellular location">
    <subcellularLocation>
        <location evidence="1">Cell outer membrane</location>
        <topology evidence="1">Multi-pass membrane protein</topology>
    </subcellularLocation>
</comment>
<dbReference type="InterPro" id="IPR036942">
    <property type="entry name" value="Beta-barrel_TonB_sf"/>
</dbReference>
<dbReference type="RefSeq" id="WP_127121843.1">
    <property type="nucleotide sequence ID" value="NZ_BHXQ01000002.1"/>
</dbReference>
<keyword evidence="6" id="KW-0798">TonB box</keyword>
<feature type="signal peptide" evidence="9">
    <location>
        <begin position="1"/>
        <end position="19"/>
    </location>
</feature>
<comment type="caution">
    <text evidence="11">The sequence shown here is derived from an EMBL/GenBank/DDBJ whole genome shotgun (WGS) entry which is preliminary data.</text>
</comment>
<dbReference type="InterPro" id="IPR012910">
    <property type="entry name" value="Plug_dom"/>
</dbReference>